<feature type="transmembrane region" description="Helical" evidence="7">
    <location>
        <begin position="180"/>
        <end position="200"/>
    </location>
</feature>
<sequence length="398" mass="42369">MADSSEVQLPDITRRFRLTIIVIFSCLYVVSACAYAIIAPFFPIVAEKRQITHVQLGIIFVVYSIVKAIFSPIVGILLPRVGVRYVLWAGLTIEAGSSILLGFLANIYDRTSFLLFGIILRGTQGLGSAMYQTAAASYITVICQDSVATVLGVLEIFTSIGFMVGPPVGGILYSAGGFKLPFIVLSSILLAASCIVAYMLPAIPCFGLALLLTSITFTDPTFTLHLKPGYRMLTIIGYLGAAISLQFLGPAPYLHLPLTVAQSVLASIGLGAAFSLAAIPSFPDILEAVSNSRYCQDKGQLATYSVTSGIFNGFLGLGQILGPLVGGVFVANAGVDFDWVAAILGFIFLAQTVAVIILTLWEGTGFFNINRALPEDKESNKPTGNDNNDDNESKPLLA</sequence>
<evidence type="ECO:0000313" key="10">
    <source>
        <dbReference type="Proteomes" id="UP000009022"/>
    </source>
</evidence>
<feature type="transmembrane region" description="Helical" evidence="7">
    <location>
        <begin position="260"/>
        <end position="280"/>
    </location>
</feature>
<feature type="region of interest" description="Disordered" evidence="6">
    <location>
        <begin position="377"/>
        <end position="398"/>
    </location>
</feature>
<keyword evidence="2" id="KW-0813">Transport</keyword>
<evidence type="ECO:0000256" key="2">
    <source>
        <dbReference type="ARBA" id="ARBA00022448"/>
    </source>
</evidence>
<gene>
    <name evidence="9" type="ORF">TRIADDRAFT_58964</name>
</gene>
<dbReference type="KEGG" id="tad:TRIADDRAFT_58964"/>
<accession>B3S460</accession>
<proteinExistence type="predicted"/>
<evidence type="ECO:0000256" key="1">
    <source>
        <dbReference type="ARBA" id="ARBA00004141"/>
    </source>
</evidence>
<feature type="transmembrane region" description="Helical" evidence="7">
    <location>
        <begin position="233"/>
        <end position="254"/>
    </location>
</feature>
<dbReference type="HOGENOM" id="CLU_028639_3_0_1"/>
<dbReference type="RefSeq" id="XP_002115132.1">
    <property type="nucleotide sequence ID" value="XM_002115096.1"/>
</dbReference>
<protein>
    <recommendedName>
        <fullName evidence="8">Major facilitator superfamily (MFS) profile domain-containing protein</fullName>
    </recommendedName>
</protein>
<dbReference type="InterPro" id="IPR050930">
    <property type="entry name" value="MFS_Vesicular_Transporter"/>
</dbReference>
<evidence type="ECO:0000256" key="6">
    <source>
        <dbReference type="SAM" id="MobiDB-lite"/>
    </source>
</evidence>
<dbReference type="Pfam" id="PF07690">
    <property type="entry name" value="MFS_1"/>
    <property type="match status" value="1"/>
</dbReference>
<dbReference type="PROSITE" id="PS50850">
    <property type="entry name" value="MFS"/>
    <property type="match status" value="1"/>
</dbReference>
<dbReference type="eggNOG" id="KOG3764">
    <property type="taxonomic scope" value="Eukaryota"/>
</dbReference>
<keyword evidence="5 7" id="KW-0472">Membrane</keyword>
<dbReference type="STRING" id="10228.B3S460"/>
<dbReference type="PANTHER" id="PTHR23506:SF26">
    <property type="entry name" value="MFS-TYPE TRANSPORTER SLC18B1"/>
    <property type="match status" value="1"/>
</dbReference>
<feature type="transmembrane region" description="Helical" evidence="7">
    <location>
        <begin position="112"/>
        <end position="131"/>
    </location>
</feature>
<feature type="transmembrane region" description="Helical" evidence="7">
    <location>
        <begin position="20"/>
        <end position="44"/>
    </location>
</feature>
<keyword evidence="4 7" id="KW-1133">Transmembrane helix</keyword>
<dbReference type="GeneID" id="6756344"/>
<dbReference type="OrthoDB" id="446368at2759"/>
<evidence type="ECO:0000259" key="8">
    <source>
        <dbReference type="PROSITE" id="PS50850"/>
    </source>
</evidence>
<dbReference type="Proteomes" id="UP000009022">
    <property type="component" value="Unassembled WGS sequence"/>
</dbReference>
<dbReference type="EMBL" id="DS985249">
    <property type="protein sequence ID" value="EDV22588.1"/>
    <property type="molecule type" value="Genomic_DNA"/>
</dbReference>
<dbReference type="InParanoid" id="B3S460"/>
<feature type="transmembrane region" description="Helical" evidence="7">
    <location>
        <begin position="151"/>
        <end position="173"/>
    </location>
</feature>
<dbReference type="InterPro" id="IPR011701">
    <property type="entry name" value="MFS"/>
</dbReference>
<feature type="transmembrane region" description="Helical" evidence="7">
    <location>
        <begin position="56"/>
        <end position="79"/>
    </location>
</feature>
<evidence type="ECO:0000256" key="7">
    <source>
        <dbReference type="SAM" id="Phobius"/>
    </source>
</evidence>
<dbReference type="AlphaFoldDB" id="B3S460"/>
<feature type="transmembrane region" description="Helical" evidence="7">
    <location>
        <begin position="341"/>
        <end position="361"/>
    </location>
</feature>
<dbReference type="PANTHER" id="PTHR23506">
    <property type="entry name" value="GH10249P"/>
    <property type="match status" value="1"/>
</dbReference>
<evidence type="ECO:0000313" key="9">
    <source>
        <dbReference type="EMBL" id="EDV22588.1"/>
    </source>
</evidence>
<dbReference type="InterPro" id="IPR020846">
    <property type="entry name" value="MFS_dom"/>
</dbReference>
<feature type="transmembrane region" description="Helical" evidence="7">
    <location>
        <begin position="301"/>
        <end position="321"/>
    </location>
</feature>
<comment type="subcellular location">
    <subcellularLocation>
        <location evidence="1">Membrane</location>
        <topology evidence="1">Multi-pass membrane protein</topology>
    </subcellularLocation>
</comment>
<dbReference type="PhylomeDB" id="B3S460"/>
<name>B3S460_TRIAD</name>
<dbReference type="Gene3D" id="1.20.1250.20">
    <property type="entry name" value="MFS general substrate transporter like domains"/>
    <property type="match status" value="2"/>
</dbReference>
<dbReference type="CTD" id="6756344"/>
<reference evidence="9 10" key="1">
    <citation type="journal article" date="2008" name="Nature">
        <title>The Trichoplax genome and the nature of placozoans.</title>
        <authorList>
            <person name="Srivastava M."/>
            <person name="Begovic E."/>
            <person name="Chapman J."/>
            <person name="Putnam N.H."/>
            <person name="Hellsten U."/>
            <person name="Kawashima T."/>
            <person name="Kuo A."/>
            <person name="Mitros T."/>
            <person name="Salamov A."/>
            <person name="Carpenter M.L."/>
            <person name="Signorovitch A.Y."/>
            <person name="Moreno M.A."/>
            <person name="Kamm K."/>
            <person name="Grimwood J."/>
            <person name="Schmutz J."/>
            <person name="Shapiro H."/>
            <person name="Grigoriev I.V."/>
            <person name="Buss L.W."/>
            <person name="Schierwater B."/>
            <person name="Dellaporta S.L."/>
            <person name="Rokhsar D.S."/>
        </authorList>
    </citation>
    <scope>NUCLEOTIDE SEQUENCE [LARGE SCALE GENOMIC DNA]</scope>
    <source>
        <strain evidence="9 10">Grell-BS-1999</strain>
    </source>
</reference>
<keyword evidence="10" id="KW-1185">Reference proteome</keyword>
<organism evidence="9 10">
    <name type="scientific">Trichoplax adhaerens</name>
    <name type="common">Trichoplax reptans</name>
    <dbReference type="NCBI Taxonomy" id="10228"/>
    <lineage>
        <taxon>Eukaryota</taxon>
        <taxon>Metazoa</taxon>
        <taxon>Placozoa</taxon>
        <taxon>Uniplacotomia</taxon>
        <taxon>Trichoplacea</taxon>
        <taxon>Trichoplacidae</taxon>
        <taxon>Trichoplax</taxon>
    </lineage>
</organism>
<evidence type="ECO:0000256" key="5">
    <source>
        <dbReference type="ARBA" id="ARBA00023136"/>
    </source>
</evidence>
<dbReference type="SUPFAM" id="SSF103473">
    <property type="entry name" value="MFS general substrate transporter"/>
    <property type="match status" value="1"/>
</dbReference>
<dbReference type="OMA" id="YFFIAIC"/>
<dbReference type="GO" id="GO:0022857">
    <property type="term" value="F:transmembrane transporter activity"/>
    <property type="evidence" value="ECO:0000318"/>
    <property type="project" value="GO_Central"/>
</dbReference>
<dbReference type="InterPro" id="IPR036259">
    <property type="entry name" value="MFS_trans_sf"/>
</dbReference>
<evidence type="ECO:0000256" key="4">
    <source>
        <dbReference type="ARBA" id="ARBA00022989"/>
    </source>
</evidence>
<feature type="transmembrane region" description="Helical" evidence="7">
    <location>
        <begin position="85"/>
        <end position="105"/>
    </location>
</feature>
<keyword evidence="3 7" id="KW-0812">Transmembrane</keyword>
<evidence type="ECO:0000256" key="3">
    <source>
        <dbReference type="ARBA" id="ARBA00022692"/>
    </source>
</evidence>
<dbReference type="GO" id="GO:0016020">
    <property type="term" value="C:membrane"/>
    <property type="evidence" value="ECO:0007669"/>
    <property type="project" value="UniProtKB-SubCell"/>
</dbReference>
<feature type="domain" description="Major facilitator superfamily (MFS) profile" evidence="8">
    <location>
        <begin position="20"/>
        <end position="398"/>
    </location>
</feature>